<organism evidence="1 2">
    <name type="scientific">Rhodococcus erythropolis</name>
    <name type="common">Arthrobacter picolinophilus</name>
    <dbReference type="NCBI Taxonomy" id="1833"/>
    <lineage>
        <taxon>Bacteria</taxon>
        <taxon>Bacillati</taxon>
        <taxon>Actinomycetota</taxon>
        <taxon>Actinomycetes</taxon>
        <taxon>Mycobacteriales</taxon>
        <taxon>Nocardiaceae</taxon>
        <taxon>Rhodococcus</taxon>
        <taxon>Rhodococcus erythropolis group</taxon>
    </lineage>
</organism>
<gene>
    <name evidence="1" type="ORF">I3517_16605</name>
</gene>
<name>A0A8I1D809_RHOER</name>
<sequence length="101" mass="10805">MRAERRRYRIVDEDSKADAIATAVRSIEAGDSFTAACAAVAKALDVSETAVRGWVNASGLRPQPSLEVVRRLELELAAATELTRRREARLGVGGQHAGSAT</sequence>
<evidence type="ECO:0000313" key="2">
    <source>
        <dbReference type="Proteomes" id="UP000627573"/>
    </source>
</evidence>
<evidence type="ECO:0000313" key="1">
    <source>
        <dbReference type="EMBL" id="MBH5144239.1"/>
    </source>
</evidence>
<dbReference type="Proteomes" id="UP000627573">
    <property type="component" value="Unassembled WGS sequence"/>
</dbReference>
<accession>A0A8I1D809</accession>
<dbReference type="EMBL" id="JAECSB010000057">
    <property type="protein sequence ID" value="MBH5144239.1"/>
    <property type="molecule type" value="Genomic_DNA"/>
</dbReference>
<reference evidence="1 2" key="1">
    <citation type="submission" date="2020-12" db="EMBL/GenBank/DDBJ databases">
        <title>Draft genome sequence of furan degrading bacterial strain FUR100.</title>
        <authorList>
            <person name="Woiski C."/>
        </authorList>
    </citation>
    <scope>NUCLEOTIDE SEQUENCE [LARGE SCALE GENOMIC DNA]</scope>
    <source>
        <strain evidence="1 2">FUR100</strain>
    </source>
</reference>
<dbReference type="RefSeq" id="WP_149357580.1">
    <property type="nucleotide sequence ID" value="NZ_JAECSB010000057.1"/>
</dbReference>
<keyword evidence="2" id="KW-1185">Reference proteome</keyword>
<comment type="caution">
    <text evidence="1">The sequence shown here is derived from an EMBL/GenBank/DDBJ whole genome shotgun (WGS) entry which is preliminary data.</text>
</comment>
<protein>
    <submittedName>
        <fullName evidence="1">Uncharacterized protein</fullName>
    </submittedName>
</protein>
<proteinExistence type="predicted"/>
<dbReference type="AlphaFoldDB" id="A0A8I1D809"/>